<dbReference type="PROSITE" id="PS50893">
    <property type="entry name" value="ABC_TRANSPORTER_2"/>
    <property type="match status" value="1"/>
</dbReference>
<organism evidence="5 6">
    <name type="scientific">Ectobacillus funiculus</name>
    <dbReference type="NCBI Taxonomy" id="137993"/>
    <lineage>
        <taxon>Bacteria</taxon>
        <taxon>Bacillati</taxon>
        <taxon>Bacillota</taxon>
        <taxon>Bacilli</taxon>
        <taxon>Bacillales</taxon>
        <taxon>Bacillaceae</taxon>
        <taxon>Ectobacillus</taxon>
    </lineage>
</organism>
<evidence type="ECO:0000259" key="4">
    <source>
        <dbReference type="PROSITE" id="PS50893"/>
    </source>
</evidence>
<gene>
    <name evidence="5" type="ORF">ACFFMS_11865</name>
</gene>
<dbReference type="InterPro" id="IPR027417">
    <property type="entry name" value="P-loop_NTPase"/>
</dbReference>
<comment type="caution">
    <text evidence="5">The sequence shown here is derived from an EMBL/GenBank/DDBJ whole genome shotgun (WGS) entry which is preliminary data.</text>
</comment>
<keyword evidence="3 5" id="KW-0067">ATP-binding</keyword>
<evidence type="ECO:0000313" key="5">
    <source>
        <dbReference type="EMBL" id="MFB9759144.1"/>
    </source>
</evidence>
<name>A0ABV5WEX0_9BACI</name>
<dbReference type="InterPro" id="IPR050153">
    <property type="entry name" value="Metal_Ion_Import_ABC"/>
</dbReference>
<dbReference type="PANTHER" id="PTHR42734">
    <property type="entry name" value="METAL TRANSPORT SYSTEM ATP-BINDING PROTEIN TM_0124-RELATED"/>
    <property type="match status" value="1"/>
</dbReference>
<evidence type="ECO:0000256" key="2">
    <source>
        <dbReference type="ARBA" id="ARBA00022741"/>
    </source>
</evidence>
<protein>
    <submittedName>
        <fullName evidence="5">Metal ABC transporter ATP-binding protein</fullName>
    </submittedName>
</protein>
<accession>A0ABV5WEX0</accession>
<evidence type="ECO:0000313" key="6">
    <source>
        <dbReference type="Proteomes" id="UP001589609"/>
    </source>
</evidence>
<dbReference type="InterPro" id="IPR003439">
    <property type="entry name" value="ABC_transporter-like_ATP-bd"/>
</dbReference>
<dbReference type="Pfam" id="PF00005">
    <property type="entry name" value="ABC_tran"/>
    <property type="match status" value="1"/>
</dbReference>
<dbReference type="GO" id="GO:0005524">
    <property type="term" value="F:ATP binding"/>
    <property type="evidence" value="ECO:0007669"/>
    <property type="project" value="UniProtKB-KW"/>
</dbReference>
<dbReference type="PANTHER" id="PTHR42734:SF4">
    <property type="entry name" value="HIGH-AFFINITY ZINC UPTAKE SYSTEM ATP-BINDING PROTEIN ZNUC"/>
    <property type="match status" value="1"/>
</dbReference>
<dbReference type="InterPro" id="IPR017871">
    <property type="entry name" value="ABC_transporter-like_CS"/>
</dbReference>
<dbReference type="CDD" id="cd03235">
    <property type="entry name" value="ABC_Metallic_Cations"/>
    <property type="match status" value="1"/>
</dbReference>
<proteinExistence type="predicted"/>
<dbReference type="EMBL" id="JBHMAF010000061">
    <property type="protein sequence ID" value="MFB9759144.1"/>
    <property type="molecule type" value="Genomic_DNA"/>
</dbReference>
<dbReference type="InterPro" id="IPR003593">
    <property type="entry name" value="AAA+_ATPase"/>
</dbReference>
<sequence length="239" mass="27297">MKLISMDQVQFKYGHETILEDISLDIHSGEFVTLTGPNGAAKSTLLRIMLGLLKPWRGTVRISKKNEQGEKLVVGYVPQQVASFNVGFPSTVLELVQSGRFPRGKWFRSLSKKDHEHVKQALLGVDMWKFRNNKIGELSGGQKQRICIARVLASEPDILVLDEPTTGMDFESRNHFYQLMRHHVTEHGRTVIMVTHDLDDVKPYADRNIYLERKEDTQWRCFTLGSCSEHFGPEDSLLS</sequence>
<keyword evidence="6" id="KW-1185">Reference proteome</keyword>
<reference evidence="5 6" key="1">
    <citation type="submission" date="2024-09" db="EMBL/GenBank/DDBJ databases">
        <authorList>
            <person name="Sun Q."/>
            <person name="Mori K."/>
        </authorList>
    </citation>
    <scope>NUCLEOTIDE SEQUENCE [LARGE SCALE GENOMIC DNA]</scope>
    <source>
        <strain evidence="5 6">JCM 11201</strain>
    </source>
</reference>
<keyword evidence="1" id="KW-0813">Transport</keyword>
<dbReference type="SUPFAM" id="SSF52540">
    <property type="entry name" value="P-loop containing nucleoside triphosphate hydrolases"/>
    <property type="match status" value="1"/>
</dbReference>
<dbReference type="Proteomes" id="UP001589609">
    <property type="component" value="Unassembled WGS sequence"/>
</dbReference>
<evidence type="ECO:0000256" key="1">
    <source>
        <dbReference type="ARBA" id="ARBA00022448"/>
    </source>
</evidence>
<dbReference type="Gene3D" id="3.40.50.300">
    <property type="entry name" value="P-loop containing nucleotide triphosphate hydrolases"/>
    <property type="match status" value="1"/>
</dbReference>
<dbReference type="PROSITE" id="PS00211">
    <property type="entry name" value="ABC_TRANSPORTER_1"/>
    <property type="match status" value="1"/>
</dbReference>
<feature type="domain" description="ABC transporter" evidence="4">
    <location>
        <begin position="4"/>
        <end position="238"/>
    </location>
</feature>
<dbReference type="RefSeq" id="WP_379949443.1">
    <property type="nucleotide sequence ID" value="NZ_JBHMAF010000061.1"/>
</dbReference>
<keyword evidence="2" id="KW-0547">Nucleotide-binding</keyword>
<evidence type="ECO:0000256" key="3">
    <source>
        <dbReference type="ARBA" id="ARBA00022840"/>
    </source>
</evidence>
<dbReference type="SMART" id="SM00382">
    <property type="entry name" value="AAA"/>
    <property type="match status" value="1"/>
</dbReference>